<dbReference type="Pfam" id="PF13673">
    <property type="entry name" value="Acetyltransf_10"/>
    <property type="match status" value="1"/>
</dbReference>
<dbReference type="InterPro" id="IPR016181">
    <property type="entry name" value="Acyl_CoA_acyltransferase"/>
</dbReference>
<evidence type="ECO:0000313" key="2">
    <source>
        <dbReference type="EMBL" id="SDW33825.1"/>
    </source>
</evidence>
<protein>
    <submittedName>
        <fullName evidence="2">ElaA protein</fullName>
    </submittedName>
</protein>
<dbReference type="Proteomes" id="UP000198711">
    <property type="component" value="Unassembled WGS sequence"/>
</dbReference>
<organism evidence="2 3">
    <name type="scientific">Hydrobacter penzbergensis</name>
    <dbReference type="NCBI Taxonomy" id="1235997"/>
    <lineage>
        <taxon>Bacteria</taxon>
        <taxon>Pseudomonadati</taxon>
        <taxon>Bacteroidota</taxon>
        <taxon>Chitinophagia</taxon>
        <taxon>Chitinophagales</taxon>
        <taxon>Chitinophagaceae</taxon>
        <taxon>Hydrobacter</taxon>
    </lineage>
</organism>
<dbReference type="CDD" id="cd04301">
    <property type="entry name" value="NAT_SF"/>
    <property type="match status" value="1"/>
</dbReference>
<dbReference type="SUPFAM" id="SSF55729">
    <property type="entry name" value="Acyl-CoA N-acyltransferases (Nat)"/>
    <property type="match status" value="1"/>
</dbReference>
<dbReference type="RefSeq" id="WP_092722038.1">
    <property type="nucleotide sequence ID" value="NZ_FNNO01000002.1"/>
</dbReference>
<evidence type="ECO:0000259" key="1">
    <source>
        <dbReference type="PROSITE" id="PS51186"/>
    </source>
</evidence>
<evidence type="ECO:0000313" key="3">
    <source>
        <dbReference type="Proteomes" id="UP000198711"/>
    </source>
</evidence>
<proteinExistence type="predicted"/>
<dbReference type="GO" id="GO:0016747">
    <property type="term" value="F:acyltransferase activity, transferring groups other than amino-acyl groups"/>
    <property type="evidence" value="ECO:0007669"/>
    <property type="project" value="InterPro"/>
</dbReference>
<dbReference type="Gene3D" id="3.40.630.30">
    <property type="match status" value="1"/>
</dbReference>
<gene>
    <name evidence="2" type="ORF">SAMN05444410_10229</name>
</gene>
<name>A0A8X8ICV0_9BACT</name>
<keyword evidence="3" id="KW-1185">Reference proteome</keyword>
<dbReference type="InterPro" id="IPR000182">
    <property type="entry name" value="GNAT_dom"/>
</dbReference>
<reference evidence="2 3" key="1">
    <citation type="submission" date="2016-10" db="EMBL/GenBank/DDBJ databases">
        <authorList>
            <person name="Varghese N."/>
            <person name="Submissions S."/>
        </authorList>
    </citation>
    <scope>NUCLEOTIDE SEQUENCE [LARGE SCALE GENOMIC DNA]</scope>
    <source>
        <strain evidence="2 3">DSM 25353</strain>
    </source>
</reference>
<dbReference type="EMBL" id="FNNO01000002">
    <property type="protein sequence ID" value="SDW33825.1"/>
    <property type="molecule type" value="Genomic_DNA"/>
</dbReference>
<comment type="caution">
    <text evidence="2">The sequence shown here is derived from an EMBL/GenBank/DDBJ whole genome shotgun (WGS) entry which is preliminary data.</text>
</comment>
<dbReference type="AlphaFoldDB" id="A0A8X8ICV0"/>
<feature type="domain" description="N-acetyltransferase" evidence="1">
    <location>
        <begin position="11"/>
        <end position="150"/>
    </location>
</feature>
<accession>A0A8X8ICV0</accession>
<sequence length="150" mass="16945">MSNSSYQCNYKPFEALTVAELYAILQLRNRVFIVEQQCVYADTDGKDAFCFHLMVWDDNQLAAYARLLPAGLAFEQASIGRVVSDPEYRGKGAGKLLMTQAIALCHELFGPGPVKIGAQLYLKRFYESLGFVKCSEMYLEDGIEHIEMLR</sequence>
<dbReference type="PROSITE" id="PS51186">
    <property type="entry name" value="GNAT"/>
    <property type="match status" value="1"/>
</dbReference>